<name>A0AA35RFD8_GEOBA</name>
<dbReference type="SUPFAM" id="SSF51338">
    <property type="entry name" value="Composite domain of metallo-dependent hydrolases"/>
    <property type="match status" value="1"/>
</dbReference>
<evidence type="ECO:0000256" key="1">
    <source>
        <dbReference type="ARBA" id="ARBA00022975"/>
    </source>
</evidence>
<dbReference type="Proteomes" id="UP001174909">
    <property type="component" value="Unassembled WGS sequence"/>
</dbReference>
<dbReference type="Pfam" id="PF12890">
    <property type="entry name" value="DHOase"/>
    <property type="match status" value="1"/>
</dbReference>
<evidence type="ECO:0000259" key="2">
    <source>
        <dbReference type="Pfam" id="PF12890"/>
    </source>
</evidence>
<dbReference type="Gene3D" id="2.30.40.10">
    <property type="entry name" value="Urease, subunit C, domain 1"/>
    <property type="match status" value="1"/>
</dbReference>
<gene>
    <name evidence="3" type="ORF">GBAR_LOCUS6608</name>
</gene>
<dbReference type="InterPro" id="IPR050138">
    <property type="entry name" value="DHOase/Allantoinase_Hydrolase"/>
</dbReference>
<evidence type="ECO:0000313" key="4">
    <source>
        <dbReference type="Proteomes" id="UP001174909"/>
    </source>
</evidence>
<dbReference type="InterPro" id="IPR011059">
    <property type="entry name" value="Metal-dep_hydrolase_composite"/>
</dbReference>
<dbReference type="EMBL" id="CASHTH010000998">
    <property type="protein sequence ID" value="CAI8009937.1"/>
    <property type="molecule type" value="Genomic_DNA"/>
</dbReference>
<reference evidence="3" key="1">
    <citation type="submission" date="2023-03" db="EMBL/GenBank/DDBJ databases">
        <authorList>
            <person name="Steffen K."/>
            <person name="Cardenas P."/>
        </authorList>
    </citation>
    <scope>NUCLEOTIDE SEQUENCE</scope>
</reference>
<dbReference type="GO" id="GO:0006145">
    <property type="term" value="P:purine nucleobase catabolic process"/>
    <property type="evidence" value="ECO:0007669"/>
    <property type="project" value="TreeGrafter"/>
</dbReference>
<proteinExistence type="predicted"/>
<organism evidence="3 4">
    <name type="scientific">Geodia barretti</name>
    <name type="common">Barrett's horny sponge</name>
    <dbReference type="NCBI Taxonomy" id="519541"/>
    <lineage>
        <taxon>Eukaryota</taxon>
        <taxon>Metazoa</taxon>
        <taxon>Porifera</taxon>
        <taxon>Demospongiae</taxon>
        <taxon>Heteroscleromorpha</taxon>
        <taxon>Tetractinellida</taxon>
        <taxon>Astrophorina</taxon>
        <taxon>Geodiidae</taxon>
        <taxon>Geodia</taxon>
    </lineage>
</organism>
<feature type="domain" description="Dihydroorotase catalytic" evidence="2">
    <location>
        <begin position="56"/>
        <end position="188"/>
    </location>
</feature>
<dbReference type="InterPro" id="IPR024403">
    <property type="entry name" value="DHOase_cat"/>
</dbReference>
<keyword evidence="4" id="KW-1185">Reference proteome</keyword>
<dbReference type="InterPro" id="IPR032466">
    <property type="entry name" value="Metal_Hydrolase"/>
</dbReference>
<dbReference type="PANTHER" id="PTHR43668">
    <property type="entry name" value="ALLANTOINASE"/>
    <property type="match status" value="1"/>
</dbReference>
<keyword evidence="1" id="KW-0665">Pyrimidine biosynthesis</keyword>
<dbReference type="AlphaFoldDB" id="A0AA35RFD8"/>
<sequence length="199" mass="20551">MGPILIAGGRVIDPANGREAVADVLVSNGLVRAVADDIPVGSVGEHGRVIDASGLVVAPGFIDIHTHLREPGYEYKETIATGAAAAAKGGFTTICAMPNTDPPVDNEAVVDLVMRRAADAPVRVRAIGCVSRGRAGRELADMEELASAGVVAFSDDGDPVHDAALMRLALTYSRDLGAPISNHCQDHGSVQPASWPRAG</sequence>
<dbReference type="PANTHER" id="PTHR43668:SF2">
    <property type="entry name" value="ALLANTOINASE"/>
    <property type="match status" value="1"/>
</dbReference>
<protein>
    <submittedName>
        <fullName evidence="3">Dihydroorotase</fullName>
    </submittedName>
</protein>
<accession>A0AA35RFD8</accession>
<dbReference type="SUPFAM" id="SSF51556">
    <property type="entry name" value="Metallo-dependent hydrolases"/>
    <property type="match status" value="1"/>
</dbReference>
<comment type="caution">
    <text evidence="3">The sequence shown here is derived from an EMBL/GenBank/DDBJ whole genome shotgun (WGS) entry which is preliminary data.</text>
</comment>
<dbReference type="GO" id="GO:0004038">
    <property type="term" value="F:allantoinase activity"/>
    <property type="evidence" value="ECO:0007669"/>
    <property type="project" value="TreeGrafter"/>
</dbReference>
<dbReference type="Gene3D" id="3.20.20.140">
    <property type="entry name" value="Metal-dependent hydrolases"/>
    <property type="match status" value="1"/>
</dbReference>
<dbReference type="GO" id="GO:0005737">
    <property type="term" value="C:cytoplasm"/>
    <property type="evidence" value="ECO:0007669"/>
    <property type="project" value="TreeGrafter"/>
</dbReference>
<evidence type="ECO:0000313" key="3">
    <source>
        <dbReference type="EMBL" id="CAI8009937.1"/>
    </source>
</evidence>